<reference evidence="10 11" key="1">
    <citation type="submission" date="2019-08" db="EMBL/GenBank/DDBJ databases">
        <title>In-depth cultivation of the pig gut microbiome towards novel bacterial diversity and tailored functional studies.</title>
        <authorList>
            <person name="Wylensek D."/>
            <person name="Hitch T.C.A."/>
            <person name="Clavel T."/>
        </authorList>
    </citation>
    <scope>NUCLEOTIDE SEQUENCE [LARGE SCALE GENOMIC DNA]</scope>
    <source>
        <strain evidence="10 11">CA-Schmier-601-WT-1</strain>
    </source>
</reference>
<feature type="domain" description="ABC transporter" evidence="9">
    <location>
        <begin position="317"/>
        <end position="556"/>
    </location>
</feature>
<dbReference type="PANTHER" id="PTHR43553:SF24">
    <property type="entry name" value="ENERGY-COUPLING FACTOR TRANSPORTER ATP-BINDING PROTEIN ECFA1"/>
    <property type="match status" value="1"/>
</dbReference>
<dbReference type="PANTHER" id="PTHR43553">
    <property type="entry name" value="HEAVY METAL TRANSPORTER"/>
    <property type="match status" value="1"/>
</dbReference>
<comment type="subcellular location">
    <subcellularLocation>
        <location evidence="1">Cell membrane</location>
    </subcellularLocation>
</comment>
<evidence type="ECO:0000256" key="8">
    <source>
        <dbReference type="ARBA" id="ARBA00023136"/>
    </source>
</evidence>
<protein>
    <submittedName>
        <fullName evidence="10">ATP-binding cassette domain-containing protein</fullName>
    </submittedName>
</protein>
<dbReference type="SMART" id="SM00382">
    <property type="entry name" value="AAA"/>
    <property type="match status" value="2"/>
</dbReference>
<dbReference type="InterPro" id="IPR003439">
    <property type="entry name" value="ABC_transporter-like_ATP-bd"/>
</dbReference>
<dbReference type="EMBL" id="VUNC01000001">
    <property type="protein sequence ID" value="MST71874.1"/>
    <property type="molecule type" value="Genomic_DNA"/>
</dbReference>
<dbReference type="GO" id="GO:0043190">
    <property type="term" value="C:ATP-binding cassette (ABC) transporter complex"/>
    <property type="evidence" value="ECO:0007669"/>
    <property type="project" value="TreeGrafter"/>
</dbReference>
<dbReference type="Proteomes" id="UP000469325">
    <property type="component" value="Unassembled WGS sequence"/>
</dbReference>
<evidence type="ECO:0000256" key="1">
    <source>
        <dbReference type="ARBA" id="ARBA00004236"/>
    </source>
</evidence>
<accession>A0A6N7XLM7</accession>
<keyword evidence="8" id="KW-0472">Membrane</keyword>
<sequence>MASSSAGTPVASLSHVTLEYEGGVRALDDVSLDIARGERVCVVGANGSGKSTLASVICGLLAPDEGDVTLVGQRVLAGGRVDFAAYAKARRSLGLVFQNPDDQIVTSVVEEDVAFGPENLQVAPDEIGRRVTRELHRVALEGYAKADPTRLSGGQRQRVAIAGALAMEPEVLVLDEPGALLDVRGRRSIMRVMGRLSQAGTTIVHVTHFMDEALEADRVIVMEHGHVALEGTPREVFSRGELLTSLKLSEPFCSRLAMRLSQLGLGVSWTCDSSELLDQVASLLGTGSDGGETSAAKAAGDADGMGRGDGGSAPLAIEASHVRYSYRSTDAREDSSPALDDVSLGVPEGTSCAIVGQTGSGKSTLLRLLCALEAPDSGSVVVHGIDTSRRRDRRRLHGRVGYVMQRPERQLFAETVLEDVAYGPSNLGLSRQEAEARAREALALVGLDDREGLSPFELSGGQQRMCAIAGVLAMRPRTIVLDEPTAGLDPLGREELHAILRRVHGGGVTVVEVTHSMDDAALCERVVVLDRSHVVGQGTPRQVFAAGNEAALESAGLGIPRALAWARELARRGVTGLGEPLSLEALAQAIARHADEASNGGRSI</sequence>
<evidence type="ECO:0000256" key="4">
    <source>
        <dbReference type="ARBA" id="ARBA00022475"/>
    </source>
</evidence>
<keyword evidence="4" id="KW-1003">Cell membrane</keyword>
<organism evidence="10 11">
    <name type="scientific">Olsenella porci</name>
    <dbReference type="NCBI Taxonomy" id="2652279"/>
    <lineage>
        <taxon>Bacteria</taxon>
        <taxon>Bacillati</taxon>
        <taxon>Actinomycetota</taxon>
        <taxon>Coriobacteriia</taxon>
        <taxon>Coriobacteriales</taxon>
        <taxon>Atopobiaceae</taxon>
        <taxon>Olsenella</taxon>
    </lineage>
</organism>
<dbReference type="CDD" id="cd03225">
    <property type="entry name" value="ABC_cobalt_CbiO_domain1"/>
    <property type="match status" value="2"/>
</dbReference>
<dbReference type="Gene3D" id="3.40.50.300">
    <property type="entry name" value="P-loop containing nucleotide triphosphate hydrolases"/>
    <property type="match status" value="2"/>
</dbReference>
<dbReference type="SUPFAM" id="SSF52540">
    <property type="entry name" value="P-loop containing nucleoside triphosphate hydrolases"/>
    <property type="match status" value="2"/>
</dbReference>
<evidence type="ECO:0000256" key="5">
    <source>
        <dbReference type="ARBA" id="ARBA00022741"/>
    </source>
</evidence>
<evidence type="ECO:0000313" key="10">
    <source>
        <dbReference type="EMBL" id="MST71874.1"/>
    </source>
</evidence>
<dbReference type="FunFam" id="3.40.50.300:FF:000224">
    <property type="entry name" value="Energy-coupling factor transporter ATP-binding protein EcfA"/>
    <property type="match status" value="2"/>
</dbReference>
<keyword evidence="7" id="KW-1278">Translocase</keyword>
<comment type="similarity">
    <text evidence="2">Belongs to the ABC transporter superfamily.</text>
</comment>
<keyword evidence="6 10" id="KW-0067">ATP-binding</keyword>
<keyword evidence="11" id="KW-1185">Reference proteome</keyword>
<dbReference type="PROSITE" id="PS50893">
    <property type="entry name" value="ABC_TRANSPORTER_2"/>
    <property type="match status" value="2"/>
</dbReference>
<dbReference type="GO" id="GO:0016887">
    <property type="term" value="F:ATP hydrolysis activity"/>
    <property type="evidence" value="ECO:0007669"/>
    <property type="project" value="InterPro"/>
</dbReference>
<dbReference type="RefSeq" id="WP_326832158.1">
    <property type="nucleotide sequence ID" value="NZ_VUNC01000001.1"/>
</dbReference>
<dbReference type="AlphaFoldDB" id="A0A6N7XLM7"/>
<evidence type="ECO:0000313" key="11">
    <source>
        <dbReference type="Proteomes" id="UP000469325"/>
    </source>
</evidence>
<evidence type="ECO:0000256" key="6">
    <source>
        <dbReference type="ARBA" id="ARBA00022840"/>
    </source>
</evidence>
<feature type="domain" description="ABC transporter" evidence="9">
    <location>
        <begin position="11"/>
        <end position="249"/>
    </location>
</feature>
<evidence type="ECO:0000256" key="2">
    <source>
        <dbReference type="ARBA" id="ARBA00005417"/>
    </source>
</evidence>
<dbReference type="InterPro" id="IPR050095">
    <property type="entry name" value="ECF_ABC_transporter_ATP-bd"/>
</dbReference>
<dbReference type="InterPro" id="IPR003593">
    <property type="entry name" value="AAA+_ATPase"/>
</dbReference>
<evidence type="ECO:0000256" key="7">
    <source>
        <dbReference type="ARBA" id="ARBA00022967"/>
    </source>
</evidence>
<name>A0A6N7XLM7_9ACTN</name>
<gene>
    <name evidence="10" type="ORF">FYJ68_01950</name>
</gene>
<dbReference type="InterPro" id="IPR015856">
    <property type="entry name" value="ABC_transpr_CbiO/EcfA_su"/>
</dbReference>
<dbReference type="InterPro" id="IPR027417">
    <property type="entry name" value="P-loop_NTPase"/>
</dbReference>
<dbReference type="PROSITE" id="PS00211">
    <property type="entry name" value="ABC_TRANSPORTER_1"/>
    <property type="match status" value="1"/>
</dbReference>
<dbReference type="GO" id="GO:0005524">
    <property type="term" value="F:ATP binding"/>
    <property type="evidence" value="ECO:0007669"/>
    <property type="project" value="UniProtKB-KW"/>
</dbReference>
<keyword evidence="5" id="KW-0547">Nucleotide-binding</keyword>
<proteinExistence type="inferred from homology"/>
<keyword evidence="3" id="KW-0813">Transport</keyword>
<dbReference type="InterPro" id="IPR017871">
    <property type="entry name" value="ABC_transporter-like_CS"/>
</dbReference>
<evidence type="ECO:0000256" key="3">
    <source>
        <dbReference type="ARBA" id="ARBA00022448"/>
    </source>
</evidence>
<comment type="caution">
    <text evidence="10">The sequence shown here is derived from an EMBL/GenBank/DDBJ whole genome shotgun (WGS) entry which is preliminary data.</text>
</comment>
<dbReference type="Pfam" id="PF00005">
    <property type="entry name" value="ABC_tran"/>
    <property type="match status" value="2"/>
</dbReference>
<dbReference type="GO" id="GO:0042626">
    <property type="term" value="F:ATPase-coupled transmembrane transporter activity"/>
    <property type="evidence" value="ECO:0007669"/>
    <property type="project" value="TreeGrafter"/>
</dbReference>
<evidence type="ECO:0000259" key="9">
    <source>
        <dbReference type="PROSITE" id="PS50893"/>
    </source>
</evidence>
<dbReference type="NCBIfam" id="NF010167">
    <property type="entry name" value="PRK13648.1"/>
    <property type="match status" value="2"/>
</dbReference>